<dbReference type="AlphaFoldDB" id="A0A7G2IKI2"/>
<sequence length="40" mass="4253">MALKKSSTPYRFMPLRALPDSGENTVSGLNKSCAVNSAIP</sequence>
<evidence type="ECO:0000313" key="1">
    <source>
        <dbReference type="EMBL" id="CDL36863.1"/>
    </source>
</evidence>
<reference evidence="1 2" key="1">
    <citation type="submission" date="2013-10" db="EMBL/GenBank/DDBJ databases">
        <title>Antibiotic resistance diversity of beta-lactamase producers in the General Hospital Vienna.</title>
        <authorList>
            <person name="Barisic I."/>
            <person name="Mitteregger D."/>
            <person name="Hirschl A.M."/>
            <person name="Noehammer C."/>
            <person name="Wiesinger-Mayr H."/>
        </authorList>
    </citation>
    <scope>NUCLEOTIDE SEQUENCE [LARGE SCALE GENOMIC DNA]</scope>
    <source>
        <strain evidence="1 2">ISC11</strain>
    </source>
</reference>
<name>A0A7G2IKI2_CITFR</name>
<comment type="caution">
    <text evidence="1">The sequence shown here is derived from an EMBL/GenBank/DDBJ whole genome shotgun (WGS) entry which is preliminary data.</text>
</comment>
<dbReference type="Proteomes" id="UP000019194">
    <property type="component" value="Unassembled WGS sequence"/>
</dbReference>
<protein>
    <submittedName>
        <fullName evidence="1">Uncharacterized protein</fullName>
    </submittedName>
</protein>
<proteinExistence type="predicted"/>
<organism evidence="1 2">
    <name type="scientific">Citrobacter freundii</name>
    <dbReference type="NCBI Taxonomy" id="546"/>
    <lineage>
        <taxon>Bacteria</taxon>
        <taxon>Pseudomonadati</taxon>
        <taxon>Pseudomonadota</taxon>
        <taxon>Gammaproteobacteria</taxon>
        <taxon>Enterobacterales</taxon>
        <taxon>Enterobacteriaceae</taxon>
        <taxon>Citrobacter</taxon>
        <taxon>Citrobacter freundii complex</taxon>
    </lineage>
</organism>
<evidence type="ECO:0000313" key="2">
    <source>
        <dbReference type="Proteomes" id="UP000019194"/>
    </source>
</evidence>
<dbReference type="EMBL" id="CBWP010000020">
    <property type="protein sequence ID" value="CDL36863.1"/>
    <property type="molecule type" value="Genomic_DNA"/>
</dbReference>
<accession>A0A7G2IKI2</accession>